<feature type="domain" description="HTH cro/C1-type" evidence="1">
    <location>
        <begin position="6"/>
        <end position="68"/>
    </location>
</feature>
<dbReference type="Gene3D" id="1.10.260.40">
    <property type="entry name" value="lambda repressor-like DNA-binding domains"/>
    <property type="match status" value="1"/>
</dbReference>
<dbReference type="EMBL" id="AP008230">
    <property type="protein sequence ID" value="BAE86837.1"/>
    <property type="molecule type" value="Genomic_DNA"/>
</dbReference>
<sequence>MIKMTIQKLLHDMQMSRYRLSKISGIPWATLADIYSGKTHLHRCGAGTLSKLSKTLGLSIEELLALETEPEKNTAAGQPNIKTYLETGLSESVQKAIKDYLQGEKAQVLYLDCLWNELYGAINADLWAGLITEEQASYLRAKYLGTEGKEDGSDD</sequence>
<dbReference type="AlphaFoldDB" id="Q24MA5"/>
<dbReference type="Pfam" id="PF13443">
    <property type="entry name" value="HTH_26"/>
    <property type="match status" value="1"/>
</dbReference>
<keyword evidence="3" id="KW-1185">Reference proteome</keyword>
<reference evidence="2 3" key="1">
    <citation type="journal article" date="2006" name="J. Bacteriol.">
        <title>Complete genome sequence of the dehalorespiring bacterium Desulfitobacterium hafniense Y51 and comparison with Dehalococcoides ethenogenes 195.</title>
        <authorList>
            <person name="Nonaka H."/>
            <person name="Keresztes G."/>
            <person name="Shinoda Y."/>
            <person name="Ikenaga Y."/>
            <person name="Abe M."/>
            <person name="Naito K."/>
            <person name="Inatomi K."/>
            <person name="Furukawa K."/>
            <person name="Inui M."/>
            <person name="Yukawa H."/>
        </authorList>
    </citation>
    <scope>NUCLEOTIDE SEQUENCE [LARGE SCALE GENOMIC DNA]</scope>
    <source>
        <strain evidence="2 3">Y51</strain>
    </source>
</reference>
<dbReference type="InterPro" id="IPR001387">
    <property type="entry name" value="Cro/C1-type_HTH"/>
</dbReference>
<protein>
    <recommendedName>
        <fullName evidence="1">HTH cro/C1-type domain-containing protein</fullName>
    </recommendedName>
</protein>
<dbReference type="eggNOG" id="ENOG502ZBJ5">
    <property type="taxonomic scope" value="Bacteria"/>
</dbReference>
<dbReference type="SUPFAM" id="SSF47413">
    <property type="entry name" value="lambda repressor-like DNA-binding domains"/>
    <property type="match status" value="1"/>
</dbReference>
<accession>Q24MA5</accession>
<evidence type="ECO:0000313" key="3">
    <source>
        <dbReference type="Proteomes" id="UP000001946"/>
    </source>
</evidence>
<dbReference type="GO" id="GO:0003677">
    <property type="term" value="F:DNA binding"/>
    <property type="evidence" value="ECO:0007669"/>
    <property type="project" value="InterPro"/>
</dbReference>
<dbReference type="Proteomes" id="UP000001946">
    <property type="component" value="Chromosome"/>
</dbReference>
<evidence type="ECO:0000259" key="1">
    <source>
        <dbReference type="Pfam" id="PF13443"/>
    </source>
</evidence>
<dbReference type="InterPro" id="IPR010982">
    <property type="entry name" value="Lambda_DNA-bd_dom_sf"/>
</dbReference>
<organism evidence="2 3">
    <name type="scientific">Desulfitobacterium hafniense (strain Y51)</name>
    <dbReference type="NCBI Taxonomy" id="138119"/>
    <lineage>
        <taxon>Bacteria</taxon>
        <taxon>Bacillati</taxon>
        <taxon>Bacillota</taxon>
        <taxon>Clostridia</taxon>
        <taxon>Eubacteriales</taxon>
        <taxon>Desulfitobacteriaceae</taxon>
        <taxon>Desulfitobacterium</taxon>
    </lineage>
</organism>
<name>Q24MA5_DESHY</name>
<dbReference type="KEGG" id="dsy:DSY5048"/>
<gene>
    <name evidence="2" type="ordered locus">DSY5048</name>
</gene>
<evidence type="ECO:0000313" key="2">
    <source>
        <dbReference type="EMBL" id="BAE86837.1"/>
    </source>
</evidence>
<dbReference type="HOGENOM" id="CLU_1747263_0_0_9"/>
<proteinExistence type="predicted"/>